<evidence type="ECO:0000313" key="1">
    <source>
        <dbReference type="EMBL" id="CCI11098.1"/>
    </source>
</evidence>
<accession>A0A024FVB3</accession>
<name>A0A024FVB3_9STRA</name>
<dbReference type="InParanoid" id="A0A024FVB3"/>
<gene>
    <name evidence="1" type="ORF">BN9_123750</name>
</gene>
<protein>
    <submittedName>
        <fullName evidence="1">Uncharacterized protein</fullName>
    </submittedName>
</protein>
<dbReference type="AlphaFoldDB" id="A0A024FVB3"/>
<organism evidence="1 2">
    <name type="scientific">Albugo candida</name>
    <dbReference type="NCBI Taxonomy" id="65357"/>
    <lineage>
        <taxon>Eukaryota</taxon>
        <taxon>Sar</taxon>
        <taxon>Stramenopiles</taxon>
        <taxon>Oomycota</taxon>
        <taxon>Peronosporomycetes</taxon>
        <taxon>Albuginales</taxon>
        <taxon>Albuginaceae</taxon>
        <taxon>Albugo</taxon>
    </lineage>
</organism>
<keyword evidence="2" id="KW-1185">Reference proteome</keyword>
<dbReference type="EMBL" id="CAIX01000548">
    <property type="protein sequence ID" value="CCI11098.1"/>
    <property type="molecule type" value="Genomic_DNA"/>
</dbReference>
<comment type="caution">
    <text evidence="1">The sequence shown here is derived from an EMBL/GenBank/DDBJ whole genome shotgun (WGS) entry which is preliminary data.</text>
</comment>
<dbReference type="Proteomes" id="UP000053237">
    <property type="component" value="Unassembled WGS sequence"/>
</dbReference>
<reference evidence="1 2" key="1">
    <citation type="submission" date="2012-05" db="EMBL/GenBank/DDBJ databases">
        <title>Recombination and specialization in a pathogen metapopulation.</title>
        <authorList>
            <person name="Gardiner A."/>
            <person name="Kemen E."/>
            <person name="Schultz-Larsen T."/>
            <person name="MacLean D."/>
            <person name="Van Oosterhout C."/>
            <person name="Jones J.D.G."/>
        </authorList>
    </citation>
    <scope>NUCLEOTIDE SEQUENCE [LARGE SCALE GENOMIC DNA]</scope>
    <source>
        <strain evidence="1 2">Ac Nc2</strain>
    </source>
</reference>
<sequence>MRVPDELQRRLTIRKFDGSELYRGIGSGFLDWGRTFMCQVQYAQVACGFDWSEYLKTDLLGNYPSGTAERYYNKKGASSSDIQDKYHSIAVDEAFYSEGGSKENLDETYLYLVATVLMANYNGTRPDYLAQAKELANFAQSVEHLVNDEALFEDAIECDDKCLVANGKTLRQVYYAPLPTPNIVSYGKLELKGYGLKYKNHRRALISLNTGSVVFDVGMCNNVLVIETQEGRVDEGILKTFIVAIDEAKARKLMKVCIQERSGTFTTVLAIYPTTLLIEWDVSLDLESGLLIMSE</sequence>
<evidence type="ECO:0000313" key="2">
    <source>
        <dbReference type="Proteomes" id="UP000053237"/>
    </source>
</evidence>
<proteinExistence type="predicted"/>
<dbReference type="STRING" id="65357.A0A024FVB3"/>